<protein>
    <recommendedName>
        <fullName evidence="5">FLZ-type domain-containing protein</fullName>
    </recommendedName>
</protein>
<evidence type="ECO:0000313" key="6">
    <source>
        <dbReference type="EMBL" id="KAF3957369.1"/>
    </source>
</evidence>
<dbReference type="EMBL" id="JRKL02002842">
    <property type="protein sequence ID" value="KAF3957369.1"/>
    <property type="molecule type" value="Genomic_DNA"/>
</dbReference>
<dbReference type="InterPro" id="IPR044604">
    <property type="entry name" value="FLZ12/13/14"/>
</dbReference>
<proteinExistence type="inferred from homology"/>
<evidence type="ECO:0000313" key="7">
    <source>
        <dbReference type="Proteomes" id="UP000737018"/>
    </source>
</evidence>
<feature type="zinc finger region" description="FLZ-type" evidence="4">
    <location>
        <begin position="186"/>
        <end position="229"/>
    </location>
</feature>
<keyword evidence="7" id="KW-1185">Reference proteome</keyword>
<dbReference type="AlphaFoldDB" id="A0A8J4R1I2"/>
<dbReference type="GO" id="GO:0008270">
    <property type="term" value="F:zinc ion binding"/>
    <property type="evidence" value="ECO:0007669"/>
    <property type="project" value="UniProtKB-KW"/>
</dbReference>
<feature type="domain" description="FLZ-type" evidence="5">
    <location>
        <begin position="186"/>
        <end position="229"/>
    </location>
</feature>
<dbReference type="OrthoDB" id="1932717at2759"/>
<name>A0A8J4R1I2_9ROSI</name>
<evidence type="ECO:0000256" key="3">
    <source>
        <dbReference type="ARBA" id="ARBA00022771"/>
    </source>
</evidence>
<gene>
    <name evidence="6" type="ORF">CMV_017610</name>
</gene>
<evidence type="ECO:0000256" key="1">
    <source>
        <dbReference type="ARBA" id="ARBA00009374"/>
    </source>
</evidence>
<keyword evidence="3" id="KW-0863">Zinc-finger</keyword>
<evidence type="ECO:0000256" key="2">
    <source>
        <dbReference type="ARBA" id="ARBA00022723"/>
    </source>
</evidence>
<comment type="caution">
    <text evidence="6">The sequence shown here is derived from an EMBL/GenBank/DDBJ whole genome shotgun (WGS) entry which is preliminary data.</text>
</comment>
<keyword evidence="2" id="KW-0479">Metal-binding</keyword>
<dbReference type="Pfam" id="PF04570">
    <property type="entry name" value="zf-FLZ"/>
    <property type="match status" value="1"/>
</dbReference>
<dbReference type="InterPro" id="IPR007650">
    <property type="entry name" value="Zf-FLZ_dom"/>
</dbReference>
<dbReference type="PANTHER" id="PTHR47208:SF5">
    <property type="entry name" value="FCS-LIKE ZINC FINGER 12-RELATED"/>
    <property type="match status" value="1"/>
</dbReference>
<comment type="similarity">
    <text evidence="1">Belongs to the FLZ family.</text>
</comment>
<evidence type="ECO:0000256" key="4">
    <source>
        <dbReference type="PROSITE-ProRule" id="PRU01131"/>
    </source>
</evidence>
<dbReference type="PROSITE" id="PS51795">
    <property type="entry name" value="ZF_FLZ"/>
    <property type="match status" value="1"/>
</dbReference>
<organism evidence="6 7">
    <name type="scientific">Castanea mollissima</name>
    <name type="common">Chinese chestnut</name>
    <dbReference type="NCBI Taxonomy" id="60419"/>
    <lineage>
        <taxon>Eukaryota</taxon>
        <taxon>Viridiplantae</taxon>
        <taxon>Streptophyta</taxon>
        <taxon>Embryophyta</taxon>
        <taxon>Tracheophyta</taxon>
        <taxon>Spermatophyta</taxon>
        <taxon>Magnoliopsida</taxon>
        <taxon>eudicotyledons</taxon>
        <taxon>Gunneridae</taxon>
        <taxon>Pentapetalae</taxon>
        <taxon>rosids</taxon>
        <taxon>fabids</taxon>
        <taxon>Fagales</taxon>
        <taxon>Fagaceae</taxon>
        <taxon>Castanea</taxon>
    </lineage>
</organism>
<sequence length="260" mass="29120">MLSKRPRPMIGKLSELLVAGNRAGFSDMVTISPRGPLELNKLQSPRGLKNYDLGGVGLGIVAALEKSREVCGREILAKYAVATTNLNRSSPIPVDSSKRTSTCDRYRNKGCDEELLQGDNCEENYTYVTCHGKGKSITRVFYEEDDCRTSGHQRNGLQRCNKLGTVTVKESRPRYEDDFSAYPTSYFLSSCHLCRKKLHGKDIYMYRGEKAFCSTECRSRQIMMDERKEQQCRSEAPRSADVSSSSYTSGQIFSTGIVAI</sequence>
<reference evidence="6" key="1">
    <citation type="submission" date="2020-03" db="EMBL/GenBank/DDBJ databases">
        <title>Castanea mollissima Vanexum genome sequencing.</title>
        <authorList>
            <person name="Staton M."/>
        </authorList>
    </citation>
    <scope>NUCLEOTIDE SEQUENCE</scope>
    <source>
        <tissue evidence="6">Leaf</tissue>
    </source>
</reference>
<evidence type="ECO:0000259" key="5">
    <source>
        <dbReference type="PROSITE" id="PS51795"/>
    </source>
</evidence>
<accession>A0A8J4R1I2</accession>
<dbReference type="Proteomes" id="UP000737018">
    <property type="component" value="Unassembled WGS sequence"/>
</dbReference>
<dbReference type="PANTHER" id="PTHR47208">
    <property type="entry name" value="OS02G0174800 PROTEIN"/>
    <property type="match status" value="1"/>
</dbReference>
<keyword evidence="3" id="KW-0862">Zinc</keyword>